<gene>
    <name evidence="2" type="ORF">DI555_08575</name>
</gene>
<evidence type="ECO:0008006" key="4">
    <source>
        <dbReference type="Google" id="ProtNLM"/>
    </source>
</evidence>
<dbReference type="EMBL" id="QFPX01000006">
    <property type="protein sequence ID" value="PZQ55382.1"/>
    <property type="molecule type" value="Genomic_DNA"/>
</dbReference>
<accession>A0A2W5NPB7</accession>
<evidence type="ECO:0000256" key="1">
    <source>
        <dbReference type="SAM" id="SignalP"/>
    </source>
</evidence>
<sequence length="246" mass="25894">MVNLKKRGVLRSLSLMTGSLVALLSGCGPKEVAVAPPPPPPVVVIPPRPMPPLGASPNMIIPAVAVDGSRRTVNTGISSAQALWNLRSAYNVAALNCIGPQYEPILAGYKDFLKKHTKTLTAANNALDKEFRTRFGAKSVRERESYQTQVYNFFALPPVVPALCNAAMGLAVDLQALPAGQLDGFAVTGLAKAEAPFKEFFNSYDQYRADLAAWEARYGAGASASAPGATTPVAVAPASVQQASAR</sequence>
<feature type="chain" id="PRO_5015931351" description="Lipoprotein" evidence="1">
    <location>
        <begin position="22"/>
        <end position="246"/>
    </location>
</feature>
<comment type="caution">
    <text evidence="2">The sequence shown here is derived from an EMBL/GenBank/DDBJ whole genome shotgun (WGS) entry which is preliminary data.</text>
</comment>
<dbReference type="Proteomes" id="UP000249082">
    <property type="component" value="Unassembled WGS sequence"/>
</dbReference>
<name>A0A2W5NPB7_9SPHN</name>
<evidence type="ECO:0000313" key="3">
    <source>
        <dbReference type="Proteomes" id="UP000249082"/>
    </source>
</evidence>
<dbReference type="AlphaFoldDB" id="A0A2W5NPB7"/>
<proteinExistence type="predicted"/>
<evidence type="ECO:0000313" key="2">
    <source>
        <dbReference type="EMBL" id="PZQ55382.1"/>
    </source>
</evidence>
<keyword evidence="1" id="KW-0732">Signal</keyword>
<organism evidence="2 3">
    <name type="scientific">Novosphingobium pentaromativorans</name>
    <dbReference type="NCBI Taxonomy" id="205844"/>
    <lineage>
        <taxon>Bacteria</taxon>
        <taxon>Pseudomonadati</taxon>
        <taxon>Pseudomonadota</taxon>
        <taxon>Alphaproteobacteria</taxon>
        <taxon>Sphingomonadales</taxon>
        <taxon>Sphingomonadaceae</taxon>
        <taxon>Novosphingobium</taxon>
    </lineage>
</organism>
<reference evidence="2 3" key="1">
    <citation type="submission" date="2017-08" db="EMBL/GenBank/DDBJ databases">
        <title>Infants hospitalized years apart are colonized by the same room-sourced microbial strains.</title>
        <authorList>
            <person name="Brooks B."/>
            <person name="Olm M.R."/>
            <person name="Firek B.A."/>
            <person name="Baker R."/>
            <person name="Thomas B.C."/>
            <person name="Morowitz M.J."/>
            <person name="Banfield J.F."/>
        </authorList>
    </citation>
    <scope>NUCLEOTIDE SEQUENCE [LARGE SCALE GENOMIC DNA]</scope>
    <source>
        <strain evidence="2">S2_005_002_R2_33</strain>
    </source>
</reference>
<feature type="signal peptide" evidence="1">
    <location>
        <begin position="1"/>
        <end position="21"/>
    </location>
</feature>
<protein>
    <recommendedName>
        <fullName evidence="4">Lipoprotein</fullName>
    </recommendedName>
</protein>
<dbReference type="PROSITE" id="PS51257">
    <property type="entry name" value="PROKAR_LIPOPROTEIN"/>
    <property type="match status" value="1"/>
</dbReference>